<dbReference type="RefSeq" id="WP_011381408.1">
    <property type="nucleotide sequence ID" value="NC_007614.1"/>
</dbReference>
<reference evidence="3 5" key="3">
    <citation type="journal article" date="2008" name="Appl. Environ. Microbiol.">
        <title>Complete genome sequence of Nitrosospira multiformis, an ammonia-oxidizing bacterium from the soil environment.</title>
        <authorList>
            <person name="Norton J.M."/>
            <person name="Klotz M.G."/>
            <person name="Stein L.Y."/>
            <person name="Arp D.J."/>
            <person name="Bottomley P.J."/>
            <person name="Chain P.S."/>
            <person name="Hauser L.J."/>
            <person name="Land M.L."/>
            <person name="Larimer F.W."/>
            <person name="Shin M.W."/>
            <person name="Starkenburg S.R."/>
        </authorList>
    </citation>
    <scope>NUCLEOTIDE SEQUENCE [LARGE SCALE GENOMIC DNA]</scope>
    <source>
        <strain evidence="3">ATCC 25196</strain>
        <strain evidence="5">ATCC 25196 / NCIMB 11849 / C 71</strain>
    </source>
</reference>
<protein>
    <submittedName>
        <fullName evidence="3">Outer membrane efflux protein</fullName>
    </submittedName>
    <submittedName>
        <fullName evidence="4">Outer membrane protein, cobalt-zinc-cadmium efflux system</fullName>
    </submittedName>
</protein>
<evidence type="ECO:0000313" key="6">
    <source>
        <dbReference type="Proteomes" id="UP000236751"/>
    </source>
</evidence>
<sequence length="471" mass="51525">MNFHALFIISRCVRVGAMLVLAMTCLPSAGADSSFTGIRTLEDAHSPSAAGPEVKSNLTLRDAVRLTLQHNPELSSFDKEMRALEGVTLQAGLLRNPQLSVDVDNAGNMGGVSGQGAIKQNVEQQDLIIRISQLVELGGKRAARVNAASLGQALAGKDFETKRLELVARVANVFTEVLAGQEQLRLAEESQQLAQRVVDTVKRRVQAGKVPPIEETKVGVAFSTTRIALGQAQRELAAARKRLALLWGDNSPQFGEALGALESRIVLPDLAALTERVLSSPMADRARKGIEHRQALLEVEQSRRIPDITLAGGMIKHWESGGTTAIVGVSMPLQFFDRNQGNLREAYQRLDKAQDEQAATDLRLKAELVQAYESLTAAENEISILRGEILPAARSAFDVTNKGYELGKFGFLEVLDAQRTLFQNQVLYVRALANYHRLVNEIERLIAAPLDGRARQDTDEPAYTDFTDDKE</sequence>
<dbReference type="EMBL" id="CP000103">
    <property type="protein sequence ID" value="ABB75399.1"/>
    <property type="molecule type" value="Genomic_DNA"/>
</dbReference>
<dbReference type="Gene3D" id="1.20.1600.10">
    <property type="entry name" value="Outer membrane efflux proteins (OEP)"/>
    <property type="match status" value="1"/>
</dbReference>
<feature type="chain" id="PRO_5014308853" evidence="2">
    <location>
        <begin position="32"/>
        <end position="471"/>
    </location>
</feature>
<dbReference type="InterPro" id="IPR003423">
    <property type="entry name" value="OMP_efflux"/>
</dbReference>
<keyword evidence="5" id="KW-1185">Reference proteome</keyword>
<accession>Q2Y772</accession>
<dbReference type="InterPro" id="IPR010131">
    <property type="entry name" value="MdtP/NodT-like"/>
</dbReference>
<reference evidence="5" key="2">
    <citation type="submission" date="2005-08" db="EMBL/GenBank/DDBJ databases">
        <title>Complete sequence of chromosome 1 of Nitrosospira multiformis ATCC 25196.</title>
        <authorList>
            <person name="Copeland A."/>
            <person name="Lucas S."/>
            <person name="Lapidus A."/>
            <person name="Barry K."/>
            <person name="Detter J.C."/>
            <person name="Glavina T."/>
            <person name="Hammon N."/>
            <person name="Israni S."/>
            <person name="Pitluck S."/>
            <person name="Chain P."/>
            <person name="Malfatti S."/>
            <person name="Shin M."/>
            <person name="Vergez L."/>
            <person name="Schmutz J."/>
            <person name="Larimer F."/>
            <person name="Land M."/>
            <person name="Hauser L."/>
            <person name="Kyrpides N."/>
            <person name="Lykidis A."/>
            <person name="Richardson P."/>
        </authorList>
    </citation>
    <scope>NUCLEOTIDE SEQUENCE [LARGE SCALE GENOMIC DNA]</scope>
    <source>
        <strain evidence="5">ATCC 25196 / NCIMB 11849 / C 71</strain>
    </source>
</reference>
<comment type="similarity">
    <text evidence="1">Belongs to the outer membrane factor (OMF) (TC 1.B.17) family.</text>
</comment>
<evidence type="ECO:0000256" key="1">
    <source>
        <dbReference type="ARBA" id="ARBA00007613"/>
    </source>
</evidence>
<dbReference type="eggNOG" id="COG1538">
    <property type="taxonomic scope" value="Bacteria"/>
</dbReference>
<dbReference type="AlphaFoldDB" id="Q2Y772"/>
<proteinExistence type="inferred from homology"/>
<dbReference type="OrthoDB" id="9791261at2"/>
<dbReference type="Proteomes" id="UP000236751">
    <property type="component" value="Unassembled WGS sequence"/>
</dbReference>
<evidence type="ECO:0000313" key="4">
    <source>
        <dbReference type="EMBL" id="SEF87253.1"/>
    </source>
</evidence>
<evidence type="ECO:0000313" key="3">
    <source>
        <dbReference type="EMBL" id="ABB75399.1"/>
    </source>
</evidence>
<dbReference type="PANTHER" id="PTHR30203:SF24">
    <property type="entry name" value="BLR4935 PROTEIN"/>
    <property type="match status" value="1"/>
</dbReference>
<evidence type="ECO:0000256" key="2">
    <source>
        <dbReference type="SAM" id="SignalP"/>
    </source>
</evidence>
<name>Q2Y772_NITMU</name>
<gene>
    <name evidence="3" type="ordered locus">Nmul_A2106</name>
    <name evidence="4" type="ORF">SAMN05216403_11271</name>
</gene>
<keyword evidence="2" id="KW-0732">Signal</keyword>
<dbReference type="SUPFAM" id="SSF56954">
    <property type="entry name" value="Outer membrane efflux proteins (OEP)"/>
    <property type="match status" value="1"/>
</dbReference>
<dbReference type="Proteomes" id="UP000002718">
    <property type="component" value="Chromosome"/>
</dbReference>
<reference evidence="4 6" key="4">
    <citation type="submission" date="2016-10" db="EMBL/GenBank/DDBJ databases">
        <authorList>
            <person name="de Groot N.N."/>
        </authorList>
    </citation>
    <scope>NUCLEOTIDE SEQUENCE [LARGE SCALE GENOMIC DNA]</scope>
    <source>
        <strain evidence="4 6">Nl13</strain>
    </source>
</reference>
<dbReference type="STRING" id="323848.Nmul_A2106"/>
<evidence type="ECO:0000313" key="5">
    <source>
        <dbReference type="Proteomes" id="UP000002718"/>
    </source>
</evidence>
<dbReference type="EMBL" id="FNVK01000012">
    <property type="protein sequence ID" value="SEF87253.1"/>
    <property type="molecule type" value="Genomic_DNA"/>
</dbReference>
<dbReference type="Pfam" id="PF02321">
    <property type="entry name" value="OEP"/>
    <property type="match status" value="2"/>
</dbReference>
<dbReference type="PANTHER" id="PTHR30203">
    <property type="entry name" value="OUTER MEMBRANE CATION EFFLUX PROTEIN"/>
    <property type="match status" value="1"/>
</dbReference>
<feature type="signal peptide" evidence="2">
    <location>
        <begin position="1"/>
        <end position="31"/>
    </location>
</feature>
<dbReference type="KEGG" id="nmu:Nmul_A2106"/>
<dbReference type="GO" id="GO:0015562">
    <property type="term" value="F:efflux transmembrane transporter activity"/>
    <property type="evidence" value="ECO:0007669"/>
    <property type="project" value="InterPro"/>
</dbReference>
<reference evidence="3" key="1">
    <citation type="submission" date="2005-08" db="EMBL/GenBank/DDBJ databases">
        <title>Complete sequence of Chromosome 1 of Nitrosospira multiformis ATCC 25196.</title>
        <authorList>
            <consortium name="US DOE Joint Genome Institute"/>
            <person name="Copeland A."/>
            <person name="Lucas S."/>
            <person name="Lapidus A."/>
            <person name="Barry K."/>
            <person name="Detter J.C."/>
            <person name="Glavina T."/>
            <person name="Hammon N."/>
            <person name="Israni S."/>
            <person name="Pitluck S."/>
            <person name="Chain P."/>
            <person name="Malfatti S."/>
            <person name="Shin M."/>
            <person name="Vergez L."/>
            <person name="Schmutz J."/>
            <person name="Larimer F."/>
            <person name="Land M."/>
            <person name="Hauser L."/>
            <person name="Kyrpides N."/>
            <person name="Lykidis A."/>
            <person name="Richardson P."/>
        </authorList>
    </citation>
    <scope>NUCLEOTIDE SEQUENCE</scope>
    <source>
        <strain evidence="3">ATCC 25196</strain>
    </source>
</reference>
<dbReference type="HOGENOM" id="CLU_012817_14_2_4"/>
<organism evidence="3 5">
    <name type="scientific">Nitrosospira multiformis (strain ATCC 25196 / NCIMB 11849 / C 71)</name>
    <dbReference type="NCBI Taxonomy" id="323848"/>
    <lineage>
        <taxon>Bacteria</taxon>
        <taxon>Pseudomonadati</taxon>
        <taxon>Pseudomonadota</taxon>
        <taxon>Betaproteobacteria</taxon>
        <taxon>Nitrosomonadales</taxon>
        <taxon>Nitrosomonadaceae</taxon>
        <taxon>Nitrosospira</taxon>
    </lineage>
</organism>